<evidence type="ECO:0000256" key="1">
    <source>
        <dbReference type="SAM" id="MobiDB-lite"/>
    </source>
</evidence>
<evidence type="ECO:0000259" key="2">
    <source>
        <dbReference type="PROSITE" id="PS51186"/>
    </source>
</evidence>
<evidence type="ECO:0000259" key="3">
    <source>
        <dbReference type="PROSITE" id="PS51729"/>
    </source>
</evidence>
<dbReference type="PROSITE" id="PS51186">
    <property type="entry name" value="GNAT"/>
    <property type="match status" value="1"/>
</dbReference>
<feature type="domain" description="N-acetyltransferase" evidence="3">
    <location>
        <begin position="30"/>
        <end position="124"/>
    </location>
</feature>
<dbReference type="InterPro" id="IPR016181">
    <property type="entry name" value="Acyl_CoA_acyltransferase"/>
</dbReference>
<feature type="compositionally biased region" description="Polar residues" evidence="1">
    <location>
        <begin position="1"/>
        <end position="26"/>
    </location>
</feature>
<reference evidence="4 5" key="1">
    <citation type="journal article" date="2019" name="Int. J. Syst. Evol. Microbiol.">
        <title>The Global Catalogue of Microorganisms (GCM) 10K type strain sequencing project: providing services to taxonomists for standard genome sequencing and annotation.</title>
        <authorList>
            <consortium name="The Broad Institute Genomics Platform"/>
            <consortium name="The Broad Institute Genome Sequencing Center for Infectious Disease"/>
            <person name="Wu L."/>
            <person name="Ma J."/>
        </authorList>
    </citation>
    <scope>NUCLEOTIDE SEQUENCE [LARGE SCALE GENOMIC DNA]</scope>
    <source>
        <strain evidence="4 5">JCM 14283</strain>
    </source>
</reference>
<keyword evidence="5" id="KW-1185">Reference proteome</keyword>
<dbReference type="RefSeq" id="WP_343993931.1">
    <property type="nucleotide sequence ID" value="NZ_BAAANB010000021.1"/>
</dbReference>
<feature type="region of interest" description="Disordered" evidence="1">
    <location>
        <begin position="1"/>
        <end position="34"/>
    </location>
</feature>
<dbReference type="Gene3D" id="3.40.630.30">
    <property type="match status" value="1"/>
</dbReference>
<dbReference type="Pfam" id="PF14542">
    <property type="entry name" value="Acetyltransf_CG"/>
    <property type="match status" value="1"/>
</dbReference>
<dbReference type="PROSITE" id="PS51729">
    <property type="entry name" value="GNAT_YJDJ"/>
    <property type="match status" value="1"/>
</dbReference>
<protein>
    <submittedName>
        <fullName evidence="4">GNAT family N-acetyltransferase</fullName>
    </submittedName>
</protein>
<dbReference type="PANTHER" id="PTHR31435">
    <property type="entry name" value="PROTEIN NATD1"/>
    <property type="match status" value="1"/>
</dbReference>
<proteinExistence type="predicted"/>
<dbReference type="InterPro" id="IPR000182">
    <property type="entry name" value="GNAT_dom"/>
</dbReference>
<dbReference type="CDD" id="cd04301">
    <property type="entry name" value="NAT_SF"/>
    <property type="match status" value="1"/>
</dbReference>
<dbReference type="InterPro" id="IPR031165">
    <property type="entry name" value="GNAT_YJDJ"/>
</dbReference>
<dbReference type="Proteomes" id="UP001501285">
    <property type="component" value="Unassembled WGS sequence"/>
</dbReference>
<sequence length="140" mass="15005">MTEQTGEHTGQSDGEGATDSTDSPDSVQVVDNPEQGRFELRDGDDVIGVAAYAVVPGGGADQPERVVFFHTEVRPEYEGQGLAGRLASHALDRTVESGRSIVALCPYIKEYVERHPEPYAAHLQKPTRADVEAAKRASAG</sequence>
<dbReference type="InterPro" id="IPR045057">
    <property type="entry name" value="Gcn5-rel_NAT"/>
</dbReference>
<feature type="domain" description="N-acetyltransferase" evidence="2">
    <location>
        <begin position="1"/>
        <end position="140"/>
    </location>
</feature>
<organism evidence="4 5">
    <name type="scientific">Terrabacter terrae</name>
    <dbReference type="NCBI Taxonomy" id="318434"/>
    <lineage>
        <taxon>Bacteria</taxon>
        <taxon>Bacillati</taxon>
        <taxon>Actinomycetota</taxon>
        <taxon>Actinomycetes</taxon>
        <taxon>Micrococcales</taxon>
        <taxon>Intrasporangiaceae</taxon>
        <taxon>Terrabacter</taxon>
    </lineage>
</organism>
<evidence type="ECO:0000313" key="4">
    <source>
        <dbReference type="EMBL" id="GAA2040132.1"/>
    </source>
</evidence>
<name>A0ABN2UMA5_9MICO</name>
<dbReference type="PANTHER" id="PTHR31435:SF10">
    <property type="entry name" value="BSR4717 PROTEIN"/>
    <property type="match status" value="1"/>
</dbReference>
<gene>
    <name evidence="4" type="ORF">GCM10009740_36230</name>
</gene>
<dbReference type="EMBL" id="BAAANB010000021">
    <property type="protein sequence ID" value="GAA2040132.1"/>
    <property type="molecule type" value="Genomic_DNA"/>
</dbReference>
<evidence type="ECO:0000313" key="5">
    <source>
        <dbReference type="Proteomes" id="UP001501285"/>
    </source>
</evidence>
<comment type="caution">
    <text evidence="4">The sequence shown here is derived from an EMBL/GenBank/DDBJ whole genome shotgun (WGS) entry which is preliminary data.</text>
</comment>
<accession>A0ABN2UMA5</accession>
<dbReference type="SUPFAM" id="SSF55729">
    <property type="entry name" value="Acyl-CoA N-acyltransferases (Nat)"/>
    <property type="match status" value="1"/>
</dbReference>